<keyword evidence="1" id="KW-0238">DNA-binding</keyword>
<dbReference type="Gene3D" id="3.40.50.2300">
    <property type="match status" value="1"/>
</dbReference>
<dbReference type="PROSITE" id="PS50110">
    <property type="entry name" value="RESPONSE_REGULATORY"/>
    <property type="match status" value="1"/>
</dbReference>
<dbReference type="GO" id="GO:0003677">
    <property type="term" value="F:DNA binding"/>
    <property type="evidence" value="ECO:0007669"/>
    <property type="project" value="UniProtKB-KW"/>
</dbReference>
<dbReference type="InterPro" id="IPR016032">
    <property type="entry name" value="Sig_transdc_resp-reg_C-effctor"/>
</dbReference>
<dbReference type="CDD" id="cd00156">
    <property type="entry name" value="REC"/>
    <property type="match status" value="1"/>
</dbReference>
<dbReference type="GO" id="GO:0006355">
    <property type="term" value="P:regulation of DNA-templated transcription"/>
    <property type="evidence" value="ECO:0007669"/>
    <property type="project" value="InterPro"/>
</dbReference>
<evidence type="ECO:0000256" key="1">
    <source>
        <dbReference type="ARBA" id="ARBA00023125"/>
    </source>
</evidence>
<protein>
    <submittedName>
        <fullName evidence="3">Unannotated protein</fullName>
    </submittedName>
</protein>
<dbReference type="AlphaFoldDB" id="A0A6J7HYS8"/>
<gene>
    <name evidence="3" type="ORF">UFOPK3667_00844</name>
    <name evidence="4" type="ORF">UFOPK4444_01211</name>
</gene>
<dbReference type="EMBL" id="CAFBRZ010000087">
    <property type="protein sequence ID" value="CAB5159764.1"/>
    <property type="molecule type" value="Genomic_DNA"/>
</dbReference>
<dbReference type="GO" id="GO:0000160">
    <property type="term" value="P:phosphorelay signal transduction system"/>
    <property type="evidence" value="ECO:0007669"/>
    <property type="project" value="InterPro"/>
</dbReference>
<reference evidence="3" key="1">
    <citation type="submission" date="2020-05" db="EMBL/GenBank/DDBJ databases">
        <authorList>
            <person name="Chiriac C."/>
            <person name="Salcher M."/>
            <person name="Ghai R."/>
            <person name="Kavagutti S V."/>
        </authorList>
    </citation>
    <scope>NUCLEOTIDE SEQUENCE</scope>
</reference>
<dbReference type="Gene3D" id="1.10.10.10">
    <property type="entry name" value="Winged helix-like DNA-binding domain superfamily/Winged helix DNA-binding domain"/>
    <property type="match status" value="1"/>
</dbReference>
<evidence type="ECO:0000313" key="3">
    <source>
        <dbReference type="EMBL" id="CAB4923469.1"/>
    </source>
</evidence>
<evidence type="ECO:0000259" key="2">
    <source>
        <dbReference type="PROSITE" id="PS50110"/>
    </source>
</evidence>
<proteinExistence type="predicted"/>
<sequence>MIDLITTMKTLIINDLSFELALMAPALSSLGVEIIGQATNESEAYSLFLLHKPSVVIIDIGFNNRGAIELCQRFRETNPLLGLIIISSTPDLRILGTTVGQIPAGSQLILKSCDNVVGLIHQSIALSILAVQQEGSTIWAGQENLLNAQLFISILAGLTDIQIETMRHIGNGLSNLEISRLRFVTEKSVEQIVTKISQYFGVGADPTKNQRVLLAGHYFKWVGAIRQ</sequence>
<dbReference type="InterPro" id="IPR036388">
    <property type="entry name" value="WH-like_DNA-bd_sf"/>
</dbReference>
<feature type="domain" description="Response regulatory" evidence="2">
    <location>
        <begin position="9"/>
        <end position="117"/>
    </location>
</feature>
<dbReference type="InterPro" id="IPR011006">
    <property type="entry name" value="CheY-like_superfamily"/>
</dbReference>
<dbReference type="SUPFAM" id="SSF52172">
    <property type="entry name" value="CheY-like"/>
    <property type="match status" value="1"/>
</dbReference>
<dbReference type="SUPFAM" id="SSF46894">
    <property type="entry name" value="C-terminal effector domain of the bipartite response regulators"/>
    <property type="match status" value="1"/>
</dbReference>
<organism evidence="3">
    <name type="scientific">freshwater metagenome</name>
    <dbReference type="NCBI Taxonomy" id="449393"/>
    <lineage>
        <taxon>unclassified sequences</taxon>
        <taxon>metagenomes</taxon>
        <taxon>ecological metagenomes</taxon>
    </lineage>
</organism>
<dbReference type="InterPro" id="IPR001789">
    <property type="entry name" value="Sig_transdc_resp-reg_receiver"/>
</dbReference>
<dbReference type="EMBL" id="CAFBMU010000008">
    <property type="protein sequence ID" value="CAB4923469.1"/>
    <property type="molecule type" value="Genomic_DNA"/>
</dbReference>
<evidence type="ECO:0000313" key="4">
    <source>
        <dbReference type="EMBL" id="CAB5159764.1"/>
    </source>
</evidence>
<name>A0A6J7HYS8_9ZZZZ</name>
<accession>A0A6J7HYS8</accession>